<dbReference type="PANTHER" id="PTHR33116">
    <property type="entry name" value="REVERSE TRANSCRIPTASE ZINC-BINDING DOMAIN-CONTAINING PROTEIN-RELATED-RELATED"/>
    <property type="match status" value="1"/>
</dbReference>
<organism evidence="1 2">
    <name type="scientific">Gossypium anomalum</name>
    <dbReference type="NCBI Taxonomy" id="47600"/>
    <lineage>
        <taxon>Eukaryota</taxon>
        <taxon>Viridiplantae</taxon>
        <taxon>Streptophyta</taxon>
        <taxon>Embryophyta</taxon>
        <taxon>Tracheophyta</taxon>
        <taxon>Spermatophyta</taxon>
        <taxon>Magnoliopsida</taxon>
        <taxon>eudicotyledons</taxon>
        <taxon>Gunneridae</taxon>
        <taxon>Pentapetalae</taxon>
        <taxon>rosids</taxon>
        <taxon>malvids</taxon>
        <taxon>Malvales</taxon>
        <taxon>Malvaceae</taxon>
        <taxon>Malvoideae</taxon>
        <taxon>Gossypium</taxon>
    </lineage>
</organism>
<comment type="caution">
    <text evidence="1">The sequence shown here is derived from an EMBL/GenBank/DDBJ whole genome shotgun (WGS) entry which is preliminary data.</text>
</comment>
<sequence>MNDKLLKHFTDDEIWQVMKTMAPLKALGIDSFPAMFYQRLFSSCGVSVSVTYTVGINEGISDGFSPSRWLRVSVGQVERDAITNILEVNVATNPEKYLGLPMMVGRKKRWAFANFADRFRRRIESWSIWYLLIGGKEVFIKAVLQAIPVYVMQCFALSKTLCHKLEVILNKFWWSNSKPARRIHWSVWSDLCAPKTEGGMGFQDLFLFNKALLAKQVWHLLSSPDCLFAKVFKARYYPSSDIMSARIGFYPSFTWRSLCSARELISNGLLWRIGSGEAVNIWNDSWLLGSVIRRIVDHEQATRIFNIPLATSGVQDVLVWRHDATGDYSVKSGYRDLQTPSELKIHMWQLIKDYVPHFSNLLKRRLQVVNVFPLCKEASEESGHLLWSCGVLWQLWQSLNLSFDCNLHTSDGKNGYAHELSLSKLSMAHPTTTPTELWRPLNSGVIKLNFDVSFKSDFNTSTVVVLANNEVGLIMGACTHPHGGIADAFVAEARACE</sequence>
<keyword evidence="2" id="KW-1185">Reference proteome</keyword>
<dbReference type="PANTHER" id="PTHR33116:SF86">
    <property type="entry name" value="REVERSE TRANSCRIPTASE DOMAIN-CONTAINING PROTEIN"/>
    <property type="match status" value="1"/>
</dbReference>
<evidence type="ECO:0008006" key="3">
    <source>
        <dbReference type="Google" id="ProtNLM"/>
    </source>
</evidence>
<reference evidence="1 2" key="1">
    <citation type="journal article" date="2021" name="bioRxiv">
        <title>The Gossypium anomalum genome as a resource for cotton improvement and evolutionary analysis of hybrid incompatibility.</title>
        <authorList>
            <person name="Grover C.E."/>
            <person name="Yuan D."/>
            <person name="Arick M.A."/>
            <person name="Miller E.R."/>
            <person name="Hu G."/>
            <person name="Peterson D.G."/>
            <person name="Wendel J.F."/>
            <person name="Udall J.A."/>
        </authorList>
    </citation>
    <scope>NUCLEOTIDE SEQUENCE [LARGE SCALE GENOMIC DNA]</scope>
    <source>
        <strain evidence="1">JFW-Udall</strain>
        <tissue evidence="1">Leaf</tissue>
    </source>
</reference>
<protein>
    <recommendedName>
        <fullName evidence="3">Reverse transcriptase zinc-binding domain-containing protein</fullName>
    </recommendedName>
</protein>
<evidence type="ECO:0000313" key="1">
    <source>
        <dbReference type="EMBL" id="KAG8471906.1"/>
    </source>
</evidence>
<evidence type="ECO:0000313" key="2">
    <source>
        <dbReference type="Proteomes" id="UP000701853"/>
    </source>
</evidence>
<dbReference type="AlphaFoldDB" id="A0A8J6CI88"/>
<dbReference type="Proteomes" id="UP000701853">
    <property type="component" value="Chromosome 13"/>
</dbReference>
<proteinExistence type="predicted"/>
<accession>A0A8J6CI88</accession>
<gene>
    <name evidence="1" type="ORF">CXB51_036494</name>
</gene>
<name>A0A8J6CI88_9ROSI</name>
<dbReference type="OrthoDB" id="1938246at2759"/>
<dbReference type="EMBL" id="JAHUZN010000013">
    <property type="protein sequence ID" value="KAG8471906.1"/>
    <property type="molecule type" value="Genomic_DNA"/>
</dbReference>